<reference evidence="1" key="1">
    <citation type="submission" date="2020-11" db="EMBL/GenBank/DDBJ databases">
        <authorList>
            <consortium name="DOE Joint Genome Institute"/>
            <person name="Ahrendt S."/>
            <person name="Riley R."/>
            <person name="Andreopoulos W."/>
            <person name="Labutti K."/>
            <person name="Pangilinan J."/>
            <person name="Ruiz-Duenas F.J."/>
            <person name="Barrasa J.M."/>
            <person name="Sanchez-Garcia M."/>
            <person name="Camarero S."/>
            <person name="Miyauchi S."/>
            <person name="Serrano A."/>
            <person name="Linde D."/>
            <person name="Babiker R."/>
            <person name="Drula E."/>
            <person name="Ayuso-Fernandez I."/>
            <person name="Pacheco R."/>
            <person name="Padilla G."/>
            <person name="Ferreira P."/>
            <person name="Barriuso J."/>
            <person name="Kellner H."/>
            <person name="Castanera R."/>
            <person name="Alfaro M."/>
            <person name="Ramirez L."/>
            <person name="Pisabarro A.G."/>
            <person name="Kuo A."/>
            <person name="Tritt A."/>
            <person name="Lipzen A."/>
            <person name="He G."/>
            <person name="Yan M."/>
            <person name="Ng V."/>
            <person name="Cullen D."/>
            <person name="Martin F."/>
            <person name="Rosso M.-N."/>
            <person name="Henrissat B."/>
            <person name="Hibbett D."/>
            <person name="Martinez A.T."/>
            <person name="Grigoriev I.V."/>
        </authorList>
    </citation>
    <scope>NUCLEOTIDE SEQUENCE</scope>
    <source>
        <strain evidence="1">ATCC 90797</strain>
    </source>
</reference>
<comment type="caution">
    <text evidence="1">The sequence shown here is derived from an EMBL/GenBank/DDBJ whole genome shotgun (WGS) entry which is preliminary data.</text>
</comment>
<accession>A0A9P5ZH88</accession>
<protein>
    <submittedName>
        <fullName evidence="1">Uncharacterized protein</fullName>
    </submittedName>
</protein>
<gene>
    <name evidence="1" type="ORF">BDN71DRAFT_1436889</name>
</gene>
<keyword evidence="2" id="KW-1185">Reference proteome</keyword>
<proteinExistence type="predicted"/>
<dbReference type="EMBL" id="MU154783">
    <property type="protein sequence ID" value="KAF9487382.1"/>
    <property type="molecule type" value="Genomic_DNA"/>
</dbReference>
<dbReference type="Proteomes" id="UP000807025">
    <property type="component" value="Unassembled WGS sequence"/>
</dbReference>
<organism evidence="1 2">
    <name type="scientific">Pleurotus eryngii</name>
    <name type="common">Boletus of the steppes</name>
    <dbReference type="NCBI Taxonomy" id="5323"/>
    <lineage>
        <taxon>Eukaryota</taxon>
        <taxon>Fungi</taxon>
        <taxon>Dikarya</taxon>
        <taxon>Basidiomycota</taxon>
        <taxon>Agaricomycotina</taxon>
        <taxon>Agaricomycetes</taxon>
        <taxon>Agaricomycetidae</taxon>
        <taxon>Agaricales</taxon>
        <taxon>Pleurotineae</taxon>
        <taxon>Pleurotaceae</taxon>
        <taxon>Pleurotus</taxon>
    </lineage>
</organism>
<name>A0A9P5ZH88_PLEER</name>
<evidence type="ECO:0000313" key="2">
    <source>
        <dbReference type="Proteomes" id="UP000807025"/>
    </source>
</evidence>
<evidence type="ECO:0000313" key="1">
    <source>
        <dbReference type="EMBL" id="KAF9487382.1"/>
    </source>
</evidence>
<dbReference type="AlphaFoldDB" id="A0A9P5ZH88"/>
<sequence length="224" mass="23991">MALDIRCPGAAQHLILNSTSEAQLEVAAESVHTRQPSCARTKRSLATSSVPNKPTLSPFVAVAVASSPVAVVDVESIFVYTNEYGRDDMAVEASRRLWTYYEPEFKSNAYYCLAAGAGISTVLGSWITLQPHESRPQVAELEQGIDAMIILRASVLAKDGSCLSLDRVVTFLTTAWDPAPSALEDVLHIKTMSSLVGLVGGARATNPPKWKLSKGLRNSTSSGV</sequence>